<protein>
    <submittedName>
        <fullName evidence="13">2-octaprenyl-6-methoxyphenol hydroxylase</fullName>
    </submittedName>
</protein>
<dbReference type="UniPathway" id="UPA00232"/>
<dbReference type="GO" id="GO:0016705">
    <property type="term" value="F:oxidoreductase activity, acting on paired donors, with incorporation or reduction of molecular oxygen"/>
    <property type="evidence" value="ECO:0007669"/>
    <property type="project" value="InterPro"/>
</dbReference>
<keyword evidence="14" id="KW-1185">Reference proteome</keyword>
<keyword evidence="7" id="KW-0274">FAD</keyword>
<evidence type="ECO:0000256" key="11">
    <source>
        <dbReference type="SAM" id="MobiDB-lite"/>
    </source>
</evidence>
<keyword evidence="4" id="KW-0436">Ligase</keyword>
<proteinExistence type="inferred from homology"/>
<dbReference type="EMBL" id="FMXQ01000002">
    <property type="protein sequence ID" value="SDB14359.1"/>
    <property type="molecule type" value="Genomic_DNA"/>
</dbReference>
<keyword evidence="5" id="KW-0285">Flavoprotein</keyword>
<comment type="pathway">
    <text evidence="2">Cofactor biosynthesis; ubiquinone biosynthesis.</text>
</comment>
<sequence>MVKPLEPRALASGRQVIMPSTDILVVGSGPVGLAAALKVAAMGYRVAIVAPATRPDDHRTAALLAGSVDFLDSLGVWPLVKDQSAPLRSLRIVDATRRLIRAPEVLFHASEIGLDAFGYNIANAALTAGLDRLCRERGIERIEASVERIAVTGDDAVVAHLDTGETVTARLVAAADGRRSRVRDSIGIAEWDWRYDQSALVTNIRHTLPHHETSTEFHTEGGPFTLVPLPGQRSSLVWVDRPAEAKRRAALAPEVLAAEIEARAQSMLGKVALDGPAQVFPLSGMGVRAFAAQRAVLLGEAAHLFPPIGAQGLNLGYSDVATLGESLAGHPEDPGEASRLAAYDRSRRADIYARTAAVDALNRTLLTGFLPVQAVRGLGLFLLDRIPALRRAVMLRGVGSPASPPASETDRPAGRRSTGSSG</sequence>
<feature type="domain" description="Biotin carboxylation" evidence="12">
    <location>
        <begin position="19"/>
        <end position="422"/>
    </location>
</feature>
<dbReference type="GO" id="GO:0006744">
    <property type="term" value="P:ubiquinone biosynthetic process"/>
    <property type="evidence" value="ECO:0007669"/>
    <property type="project" value="UniProtKB-UniPathway"/>
</dbReference>
<evidence type="ECO:0000256" key="9">
    <source>
        <dbReference type="ARBA" id="ARBA00023002"/>
    </source>
</evidence>
<evidence type="ECO:0000256" key="1">
    <source>
        <dbReference type="ARBA" id="ARBA00001974"/>
    </source>
</evidence>
<dbReference type="PROSITE" id="PS50979">
    <property type="entry name" value="BC"/>
    <property type="match status" value="1"/>
</dbReference>
<feature type="region of interest" description="Disordered" evidence="11">
    <location>
        <begin position="398"/>
        <end position="422"/>
    </location>
</feature>
<dbReference type="STRING" id="665467.SAMN02982931_01095"/>
<evidence type="ECO:0000256" key="7">
    <source>
        <dbReference type="ARBA" id="ARBA00022827"/>
    </source>
</evidence>
<dbReference type="NCBIfam" id="TIGR01988">
    <property type="entry name" value="Ubi-OHases"/>
    <property type="match status" value="1"/>
</dbReference>
<evidence type="ECO:0000256" key="6">
    <source>
        <dbReference type="ARBA" id="ARBA00022741"/>
    </source>
</evidence>
<dbReference type="InterPro" id="IPR002938">
    <property type="entry name" value="FAD-bd"/>
</dbReference>
<dbReference type="InterPro" id="IPR051205">
    <property type="entry name" value="UbiH/COQ6_monooxygenase"/>
</dbReference>
<dbReference type="InterPro" id="IPR036188">
    <property type="entry name" value="FAD/NAD-bd_sf"/>
</dbReference>
<reference evidence="13 14" key="1">
    <citation type="submission" date="2016-10" db="EMBL/GenBank/DDBJ databases">
        <authorList>
            <person name="de Groot N.N."/>
        </authorList>
    </citation>
    <scope>NUCLEOTIDE SEQUENCE [LARGE SCALE GENOMIC DNA]</scope>
    <source>
        <strain evidence="13 14">ATCC 35022</strain>
    </source>
</reference>
<evidence type="ECO:0000256" key="4">
    <source>
        <dbReference type="ARBA" id="ARBA00022598"/>
    </source>
</evidence>
<dbReference type="InterPro" id="IPR011764">
    <property type="entry name" value="Biotin_carboxylation_dom"/>
</dbReference>
<dbReference type="SUPFAM" id="SSF51905">
    <property type="entry name" value="FAD/NAD(P)-binding domain"/>
    <property type="match status" value="1"/>
</dbReference>
<evidence type="ECO:0000313" key="14">
    <source>
        <dbReference type="Proteomes" id="UP000199071"/>
    </source>
</evidence>
<name>A0A1G6B1L1_9HYPH</name>
<keyword evidence="9" id="KW-0560">Oxidoreductase</keyword>
<dbReference type="Proteomes" id="UP000199071">
    <property type="component" value="Unassembled WGS sequence"/>
</dbReference>
<dbReference type="GO" id="GO:0071949">
    <property type="term" value="F:FAD binding"/>
    <property type="evidence" value="ECO:0007669"/>
    <property type="project" value="InterPro"/>
</dbReference>
<dbReference type="NCBIfam" id="NF005691">
    <property type="entry name" value="PRK07494.1"/>
    <property type="match status" value="1"/>
</dbReference>
<evidence type="ECO:0000256" key="10">
    <source>
        <dbReference type="ARBA" id="ARBA00023033"/>
    </source>
</evidence>
<keyword evidence="8" id="KW-0067">ATP-binding</keyword>
<comment type="similarity">
    <text evidence="3">Belongs to the UbiH/COQ6 family.</text>
</comment>
<keyword evidence="10" id="KW-0503">Monooxygenase</keyword>
<dbReference type="PANTHER" id="PTHR43876">
    <property type="entry name" value="UBIQUINONE BIOSYNTHESIS MONOOXYGENASE COQ6, MITOCHONDRIAL"/>
    <property type="match status" value="1"/>
</dbReference>
<evidence type="ECO:0000256" key="2">
    <source>
        <dbReference type="ARBA" id="ARBA00004749"/>
    </source>
</evidence>
<dbReference type="PANTHER" id="PTHR43876:SF7">
    <property type="entry name" value="UBIQUINONE BIOSYNTHESIS MONOOXYGENASE COQ6, MITOCHONDRIAL"/>
    <property type="match status" value="1"/>
</dbReference>
<keyword evidence="6" id="KW-0547">Nucleotide-binding</keyword>
<dbReference type="InterPro" id="IPR010971">
    <property type="entry name" value="UbiH/COQ6"/>
</dbReference>
<dbReference type="GO" id="GO:0004497">
    <property type="term" value="F:monooxygenase activity"/>
    <property type="evidence" value="ECO:0007669"/>
    <property type="project" value="UniProtKB-KW"/>
</dbReference>
<evidence type="ECO:0000313" key="13">
    <source>
        <dbReference type="EMBL" id="SDB14359.1"/>
    </source>
</evidence>
<accession>A0A1G6B1L1</accession>
<dbReference type="Gene3D" id="3.50.50.60">
    <property type="entry name" value="FAD/NAD(P)-binding domain"/>
    <property type="match status" value="2"/>
</dbReference>
<evidence type="ECO:0000259" key="12">
    <source>
        <dbReference type="PROSITE" id="PS50979"/>
    </source>
</evidence>
<comment type="cofactor">
    <cofactor evidence="1">
        <name>FAD</name>
        <dbReference type="ChEBI" id="CHEBI:57692"/>
    </cofactor>
</comment>
<dbReference type="GO" id="GO:0016874">
    <property type="term" value="F:ligase activity"/>
    <property type="evidence" value="ECO:0007669"/>
    <property type="project" value="UniProtKB-KW"/>
</dbReference>
<dbReference type="AlphaFoldDB" id="A0A1G6B1L1"/>
<organism evidence="13 14">
    <name type="scientific">Bauldia litoralis</name>
    <dbReference type="NCBI Taxonomy" id="665467"/>
    <lineage>
        <taxon>Bacteria</taxon>
        <taxon>Pseudomonadati</taxon>
        <taxon>Pseudomonadota</taxon>
        <taxon>Alphaproteobacteria</taxon>
        <taxon>Hyphomicrobiales</taxon>
        <taxon>Kaistiaceae</taxon>
        <taxon>Bauldia</taxon>
    </lineage>
</organism>
<dbReference type="PRINTS" id="PR00420">
    <property type="entry name" value="RNGMNOXGNASE"/>
</dbReference>
<dbReference type="Pfam" id="PF01494">
    <property type="entry name" value="FAD_binding_3"/>
    <property type="match status" value="1"/>
</dbReference>
<evidence type="ECO:0000256" key="5">
    <source>
        <dbReference type="ARBA" id="ARBA00022630"/>
    </source>
</evidence>
<evidence type="ECO:0000256" key="8">
    <source>
        <dbReference type="ARBA" id="ARBA00022840"/>
    </source>
</evidence>
<dbReference type="GO" id="GO:0005524">
    <property type="term" value="F:ATP binding"/>
    <property type="evidence" value="ECO:0007669"/>
    <property type="project" value="UniProtKB-KW"/>
</dbReference>
<evidence type="ECO:0000256" key="3">
    <source>
        <dbReference type="ARBA" id="ARBA00005349"/>
    </source>
</evidence>
<gene>
    <name evidence="13" type="ORF">SAMN02982931_01095</name>
</gene>